<dbReference type="Gene3D" id="3.40.50.300">
    <property type="entry name" value="P-loop containing nucleotide triphosphate hydrolases"/>
    <property type="match status" value="1"/>
</dbReference>
<dbReference type="Proteomes" id="UP001371305">
    <property type="component" value="Unassembled WGS sequence"/>
</dbReference>
<keyword evidence="4" id="KW-1185">Reference proteome</keyword>
<comment type="caution">
    <text evidence="3">The sequence shown here is derived from an EMBL/GenBank/DDBJ whole genome shotgun (WGS) entry which is preliminary data.</text>
</comment>
<evidence type="ECO:0000313" key="4">
    <source>
        <dbReference type="Proteomes" id="UP001371305"/>
    </source>
</evidence>
<sequence length="247" mass="28151">MISLVTGKIGGGKTLHCVGLMLRHLSRGGTVVTNVELVWEAVARLARIRYRVEVQPEQLVRIDLVDSAEWHVGIPWGTAALPVLVVLDEVHLFFNARDWAKTQQLHRGMLSFLSQSRKCCIDVVFIAQVATTLEKQFRVQCEWEFYCRSIKDIKIPGFGYLPFNFMLQVKKDVETDKPVSREFRAYDRALFPLYDTRAFLDLQMRTASESAARVAPLKLKRVPIIPPAFWISGLIGFVLWVAASYLL</sequence>
<dbReference type="InterPro" id="IPR027417">
    <property type="entry name" value="P-loop_NTPase"/>
</dbReference>
<reference evidence="3 4" key="1">
    <citation type="submission" date="2024-04" db="EMBL/GenBank/DDBJ databases">
        <title>Luteolibacter sp. isolated from soil.</title>
        <authorList>
            <person name="An J."/>
        </authorList>
    </citation>
    <scope>NUCLEOTIDE SEQUENCE [LARGE SCALE GENOMIC DNA]</scope>
    <source>
        <strain evidence="3 4">Y139</strain>
    </source>
</reference>
<feature type="domain" description="Zona occludens toxin N-terminal" evidence="2">
    <location>
        <begin position="1"/>
        <end position="196"/>
    </location>
</feature>
<protein>
    <submittedName>
        <fullName evidence="3">Zonular occludens toxin domain-containing protein</fullName>
    </submittedName>
</protein>
<gene>
    <name evidence="3" type="ORF">WKV53_07835</name>
</gene>
<dbReference type="SUPFAM" id="SSF52540">
    <property type="entry name" value="P-loop containing nucleoside triphosphate hydrolases"/>
    <property type="match status" value="1"/>
</dbReference>
<dbReference type="RefSeq" id="WP_341403940.1">
    <property type="nucleotide sequence ID" value="NZ_JBBUKT010000002.1"/>
</dbReference>
<keyword evidence="1" id="KW-0812">Transmembrane</keyword>
<proteinExistence type="predicted"/>
<dbReference type="Pfam" id="PF05707">
    <property type="entry name" value="Zot"/>
    <property type="match status" value="1"/>
</dbReference>
<feature type="transmembrane region" description="Helical" evidence="1">
    <location>
        <begin position="228"/>
        <end position="246"/>
    </location>
</feature>
<name>A0ABU9ATC9_9BACT</name>
<keyword evidence="1" id="KW-0472">Membrane</keyword>
<evidence type="ECO:0000256" key="1">
    <source>
        <dbReference type="SAM" id="Phobius"/>
    </source>
</evidence>
<accession>A0ABU9ATC9</accession>
<keyword evidence="1" id="KW-1133">Transmembrane helix</keyword>
<evidence type="ECO:0000313" key="3">
    <source>
        <dbReference type="EMBL" id="MEK7950401.1"/>
    </source>
</evidence>
<organism evidence="3 4">
    <name type="scientific">Luteolibacter soli</name>
    <dbReference type="NCBI Taxonomy" id="3135280"/>
    <lineage>
        <taxon>Bacteria</taxon>
        <taxon>Pseudomonadati</taxon>
        <taxon>Verrucomicrobiota</taxon>
        <taxon>Verrucomicrobiia</taxon>
        <taxon>Verrucomicrobiales</taxon>
        <taxon>Verrucomicrobiaceae</taxon>
        <taxon>Luteolibacter</taxon>
    </lineage>
</organism>
<dbReference type="InterPro" id="IPR008900">
    <property type="entry name" value="Zot_N"/>
</dbReference>
<dbReference type="EMBL" id="JBBUKT010000002">
    <property type="protein sequence ID" value="MEK7950401.1"/>
    <property type="molecule type" value="Genomic_DNA"/>
</dbReference>
<evidence type="ECO:0000259" key="2">
    <source>
        <dbReference type="Pfam" id="PF05707"/>
    </source>
</evidence>